<reference evidence="1" key="1">
    <citation type="journal article" date="2014" name="Front. Microbiol.">
        <title>High frequency of phylogenetically diverse reductive dehalogenase-homologous genes in deep subseafloor sedimentary metagenomes.</title>
        <authorList>
            <person name="Kawai M."/>
            <person name="Futagami T."/>
            <person name="Toyoda A."/>
            <person name="Takaki Y."/>
            <person name="Nishi S."/>
            <person name="Hori S."/>
            <person name="Arai W."/>
            <person name="Tsubouchi T."/>
            <person name="Morono Y."/>
            <person name="Uchiyama I."/>
            <person name="Ito T."/>
            <person name="Fujiyama A."/>
            <person name="Inagaki F."/>
            <person name="Takami H."/>
        </authorList>
    </citation>
    <scope>NUCLEOTIDE SEQUENCE</scope>
    <source>
        <strain evidence="1">Expedition CK06-06</strain>
    </source>
</reference>
<comment type="caution">
    <text evidence="1">The sequence shown here is derived from an EMBL/GenBank/DDBJ whole genome shotgun (WGS) entry which is preliminary data.</text>
</comment>
<dbReference type="EMBL" id="BARS01041202">
    <property type="protein sequence ID" value="GAG41836.1"/>
    <property type="molecule type" value="Genomic_DNA"/>
</dbReference>
<name>X0YZE9_9ZZZZ</name>
<gene>
    <name evidence="1" type="ORF">S01H1_62693</name>
</gene>
<proteinExistence type="predicted"/>
<dbReference type="AlphaFoldDB" id="X0YZE9"/>
<feature type="non-terminal residue" evidence="1">
    <location>
        <position position="1"/>
    </location>
</feature>
<organism evidence="1">
    <name type="scientific">marine sediment metagenome</name>
    <dbReference type="NCBI Taxonomy" id="412755"/>
    <lineage>
        <taxon>unclassified sequences</taxon>
        <taxon>metagenomes</taxon>
        <taxon>ecological metagenomes</taxon>
    </lineage>
</organism>
<evidence type="ECO:0000313" key="1">
    <source>
        <dbReference type="EMBL" id="GAG41836.1"/>
    </source>
</evidence>
<accession>X0YZE9</accession>
<sequence length="120" mass="13741">DIIKQAVIEHLVEAIELTTTQGINRLKRVIEAISSLRPELQSKAEEIGQLVQEYEGAEQKIRQELEGNYRETLHQLRISGTAVDIINIETDHQWQAAQQELVESFIPRLRDLKQALISSQ</sequence>
<protein>
    <submittedName>
        <fullName evidence="1">Uncharacterized protein</fullName>
    </submittedName>
</protein>